<dbReference type="InterPro" id="IPR015424">
    <property type="entry name" value="PyrdxlP-dep_Trfase"/>
</dbReference>
<gene>
    <name evidence="12" type="ORF">J2D75_09390</name>
</gene>
<dbReference type="Proteomes" id="UP000664399">
    <property type="component" value="Unassembled WGS sequence"/>
</dbReference>
<name>A0ABS3LMT5_9PROT</name>
<keyword evidence="5" id="KW-0808">Transferase</keyword>
<proteinExistence type="inferred from homology"/>
<accession>A0ABS3LMT5</accession>
<dbReference type="SUPFAM" id="SSF53383">
    <property type="entry name" value="PLP-dependent transferases"/>
    <property type="match status" value="1"/>
</dbReference>
<evidence type="ECO:0000256" key="10">
    <source>
        <dbReference type="ARBA" id="ARBA00050776"/>
    </source>
</evidence>
<keyword evidence="9" id="KW-0411">Iron-sulfur</keyword>
<evidence type="ECO:0000256" key="7">
    <source>
        <dbReference type="ARBA" id="ARBA00022898"/>
    </source>
</evidence>
<comment type="similarity">
    <text evidence="3">Belongs to the class-V pyridoxal-phosphate-dependent aminotransferase family. NifS/IscS subfamily.</text>
</comment>
<sequence length="417" mass="43330">MSTLYFDHAATTPCDPRVRAVLAHALEAENANPHSNAHASGRAAAAMVEQARADVAALIGAEPREIVFTSGATEANNLAIKGAARHLAARGSERRRVMTVATEHKCVLQSVLDLAREGFEPVILPVDGQGQLDPAVLARALEVPTALVSIAAANNETGVLQDLATLGPLVEAAGALLHSDLAQAAGKIALDVRQLPLALASISAHKMYGPKGVGALFMRHRPRVRVEPLFSGGGQERGARSGTLPGFLLAGFGEACRIAVVEQARDARHLAELQQVFMTRLDTVLPGCVLNAAQAERLPGIFSVRLPAGLRAMDVLAAMPDPACPTPAAKAEEKQQGNEADCLEASLGSACSSAELAPSYVLEAMGLSRDEAARSLRLSPGRFTSAAEALRAADSLARVAVRVRDGGATMKAGASVA</sequence>
<evidence type="ECO:0000256" key="5">
    <source>
        <dbReference type="ARBA" id="ARBA00022679"/>
    </source>
</evidence>
<evidence type="ECO:0000256" key="1">
    <source>
        <dbReference type="ARBA" id="ARBA00001933"/>
    </source>
</evidence>
<dbReference type="Gene3D" id="1.10.260.50">
    <property type="match status" value="1"/>
</dbReference>
<evidence type="ECO:0000256" key="3">
    <source>
        <dbReference type="ARBA" id="ARBA00006490"/>
    </source>
</evidence>
<reference evidence="12 13" key="1">
    <citation type="submission" date="2021-03" db="EMBL/GenBank/DDBJ databases">
        <title>The complete genome sequence of Acetobacter suratthaniensis TBRC 1719.</title>
        <authorList>
            <person name="Charoenyingcharoen P."/>
            <person name="Yukphan P."/>
        </authorList>
    </citation>
    <scope>NUCLEOTIDE SEQUENCE [LARGE SCALE GENOMIC DNA]</scope>
    <source>
        <strain evidence="12 13">TBRC 1719</strain>
    </source>
</reference>
<organism evidence="12 13">
    <name type="scientific">Acetobacter suratthaniensis</name>
    <dbReference type="NCBI Taxonomy" id="1502841"/>
    <lineage>
        <taxon>Bacteria</taxon>
        <taxon>Pseudomonadati</taxon>
        <taxon>Pseudomonadota</taxon>
        <taxon>Alphaproteobacteria</taxon>
        <taxon>Acetobacterales</taxon>
        <taxon>Acetobacteraceae</taxon>
        <taxon>Acetobacter</taxon>
    </lineage>
</organism>
<comment type="cofactor">
    <cofactor evidence="1">
        <name>pyridoxal 5'-phosphate</name>
        <dbReference type="ChEBI" id="CHEBI:597326"/>
    </cofactor>
</comment>
<comment type="catalytic activity">
    <reaction evidence="10">
        <text>(sulfur carrier)-H + L-cysteine = (sulfur carrier)-SH + L-alanine</text>
        <dbReference type="Rhea" id="RHEA:43892"/>
        <dbReference type="Rhea" id="RHEA-COMP:14737"/>
        <dbReference type="Rhea" id="RHEA-COMP:14739"/>
        <dbReference type="ChEBI" id="CHEBI:29917"/>
        <dbReference type="ChEBI" id="CHEBI:35235"/>
        <dbReference type="ChEBI" id="CHEBI:57972"/>
        <dbReference type="ChEBI" id="CHEBI:64428"/>
        <dbReference type="EC" id="2.8.1.7"/>
    </reaction>
</comment>
<dbReference type="PANTHER" id="PTHR11601">
    <property type="entry name" value="CYSTEINE DESULFURYLASE FAMILY MEMBER"/>
    <property type="match status" value="1"/>
</dbReference>
<evidence type="ECO:0000256" key="2">
    <source>
        <dbReference type="ARBA" id="ARBA00003120"/>
    </source>
</evidence>
<evidence type="ECO:0000256" key="6">
    <source>
        <dbReference type="ARBA" id="ARBA00022723"/>
    </source>
</evidence>
<keyword evidence="6" id="KW-0479">Metal-binding</keyword>
<dbReference type="InterPro" id="IPR000192">
    <property type="entry name" value="Aminotrans_V_dom"/>
</dbReference>
<comment type="function">
    <text evidence="2">Catalyzes the removal of elemental sulfur atoms from cysteine to produce alanine. Seems to participate in the biosynthesis of the nitrogenase metalloclusters by providing the inorganic sulfur required for the Fe-S core formation.</text>
</comment>
<evidence type="ECO:0000256" key="4">
    <source>
        <dbReference type="ARBA" id="ARBA00013558"/>
    </source>
</evidence>
<comment type="caution">
    <text evidence="12">The sequence shown here is derived from an EMBL/GenBank/DDBJ whole genome shotgun (WGS) entry which is preliminary data.</text>
</comment>
<dbReference type="RefSeq" id="WP_207854574.1">
    <property type="nucleotide sequence ID" value="NZ_JAFVMG010000009.1"/>
</dbReference>
<dbReference type="PIRSF" id="PIRSF005572">
    <property type="entry name" value="NifS"/>
    <property type="match status" value="1"/>
</dbReference>
<evidence type="ECO:0000313" key="12">
    <source>
        <dbReference type="EMBL" id="MBO1328689.1"/>
    </source>
</evidence>
<evidence type="ECO:0000256" key="8">
    <source>
        <dbReference type="ARBA" id="ARBA00023004"/>
    </source>
</evidence>
<evidence type="ECO:0000256" key="9">
    <source>
        <dbReference type="ARBA" id="ARBA00023014"/>
    </source>
</evidence>
<dbReference type="InterPro" id="IPR016454">
    <property type="entry name" value="Cysteine_dSase"/>
</dbReference>
<dbReference type="InterPro" id="IPR015422">
    <property type="entry name" value="PyrdxlP-dep_Trfase_small"/>
</dbReference>
<keyword evidence="13" id="KW-1185">Reference proteome</keyword>
<evidence type="ECO:0000259" key="11">
    <source>
        <dbReference type="Pfam" id="PF00266"/>
    </source>
</evidence>
<dbReference type="Pfam" id="PF00266">
    <property type="entry name" value="Aminotran_5"/>
    <property type="match status" value="1"/>
</dbReference>
<dbReference type="PANTHER" id="PTHR11601:SF34">
    <property type="entry name" value="CYSTEINE DESULFURASE"/>
    <property type="match status" value="1"/>
</dbReference>
<protein>
    <recommendedName>
        <fullName evidence="4">Cysteine desulfurase</fullName>
    </recommendedName>
</protein>
<keyword evidence="7" id="KW-0663">Pyridoxal phosphate</keyword>
<dbReference type="InterPro" id="IPR015421">
    <property type="entry name" value="PyrdxlP-dep_Trfase_major"/>
</dbReference>
<feature type="domain" description="Aminotransferase class V" evidence="11">
    <location>
        <begin position="5"/>
        <end position="315"/>
    </location>
</feature>
<evidence type="ECO:0000313" key="13">
    <source>
        <dbReference type="Proteomes" id="UP000664399"/>
    </source>
</evidence>
<keyword evidence="8" id="KW-0408">Iron</keyword>
<dbReference type="Gene3D" id="3.90.1150.10">
    <property type="entry name" value="Aspartate Aminotransferase, domain 1"/>
    <property type="match status" value="1"/>
</dbReference>
<dbReference type="EMBL" id="JAFVMG010000009">
    <property type="protein sequence ID" value="MBO1328689.1"/>
    <property type="molecule type" value="Genomic_DNA"/>
</dbReference>
<dbReference type="Gene3D" id="3.40.640.10">
    <property type="entry name" value="Type I PLP-dependent aspartate aminotransferase-like (Major domain)"/>
    <property type="match status" value="1"/>
</dbReference>